<evidence type="ECO:0000256" key="1">
    <source>
        <dbReference type="ARBA" id="ARBA00001974"/>
    </source>
</evidence>
<feature type="domain" description="FAD/NAD(P)-binding" evidence="8">
    <location>
        <begin position="5"/>
        <end position="304"/>
    </location>
</feature>
<feature type="domain" description="Pyridine nucleotide-disulphide oxidoreductase dimerisation" evidence="7">
    <location>
        <begin position="327"/>
        <end position="429"/>
    </location>
</feature>
<comment type="similarity">
    <text evidence="2">Belongs to the class-III pyridine nucleotide-disulfide oxidoreductase family.</text>
</comment>
<evidence type="ECO:0000256" key="4">
    <source>
        <dbReference type="ARBA" id="ARBA00022827"/>
    </source>
</evidence>
<dbReference type="Pfam" id="PF07992">
    <property type="entry name" value="Pyr_redox_2"/>
    <property type="match status" value="1"/>
</dbReference>
<dbReference type="AlphaFoldDB" id="A0A1H4W6S2"/>
<reference evidence="9 10" key="1">
    <citation type="submission" date="2016-10" db="EMBL/GenBank/DDBJ databases">
        <authorList>
            <person name="de Groot N.N."/>
        </authorList>
    </citation>
    <scope>NUCLEOTIDE SEQUENCE [LARGE SCALE GENOMIC DNA]</scope>
    <source>
        <strain evidence="9 10">AB35.6</strain>
    </source>
</reference>
<dbReference type="InterPro" id="IPR023753">
    <property type="entry name" value="FAD/NAD-binding_dom"/>
</dbReference>
<dbReference type="OrthoDB" id="9792592at2"/>
<proteinExistence type="inferred from homology"/>
<accession>A0A1H4W6S2</accession>
<dbReference type="PANTHER" id="PTHR43429">
    <property type="entry name" value="PYRIDINE NUCLEOTIDE-DISULFIDE OXIDOREDUCTASE DOMAIN-CONTAINING"/>
    <property type="match status" value="1"/>
</dbReference>
<dbReference type="InterPro" id="IPR036188">
    <property type="entry name" value="FAD/NAD-bd_sf"/>
</dbReference>
<evidence type="ECO:0000259" key="7">
    <source>
        <dbReference type="Pfam" id="PF02852"/>
    </source>
</evidence>
<evidence type="ECO:0000256" key="6">
    <source>
        <dbReference type="ARBA" id="ARBA00023284"/>
    </source>
</evidence>
<dbReference type="Pfam" id="PF02852">
    <property type="entry name" value="Pyr_redox_dim"/>
    <property type="match status" value="1"/>
</dbReference>
<evidence type="ECO:0000313" key="10">
    <source>
        <dbReference type="Proteomes" id="UP000182409"/>
    </source>
</evidence>
<dbReference type="PANTHER" id="PTHR43429:SF1">
    <property type="entry name" value="NAD(P)H SULFUR OXIDOREDUCTASE (COA-DEPENDENT)"/>
    <property type="match status" value="1"/>
</dbReference>
<dbReference type="PRINTS" id="PR00411">
    <property type="entry name" value="PNDRDTASEI"/>
</dbReference>
<organism evidence="9 10">
    <name type="scientific">Terriglobus roseus</name>
    <dbReference type="NCBI Taxonomy" id="392734"/>
    <lineage>
        <taxon>Bacteria</taxon>
        <taxon>Pseudomonadati</taxon>
        <taxon>Acidobacteriota</taxon>
        <taxon>Terriglobia</taxon>
        <taxon>Terriglobales</taxon>
        <taxon>Acidobacteriaceae</taxon>
        <taxon>Terriglobus</taxon>
    </lineage>
</organism>
<evidence type="ECO:0000259" key="8">
    <source>
        <dbReference type="Pfam" id="PF07992"/>
    </source>
</evidence>
<dbReference type="InterPro" id="IPR016156">
    <property type="entry name" value="FAD/NAD-linked_Rdtase_dimer_sf"/>
</dbReference>
<dbReference type="EMBL" id="FNSD01000002">
    <property type="protein sequence ID" value="SEC89089.1"/>
    <property type="molecule type" value="Genomic_DNA"/>
</dbReference>
<dbReference type="GO" id="GO:0016491">
    <property type="term" value="F:oxidoreductase activity"/>
    <property type="evidence" value="ECO:0007669"/>
    <property type="project" value="UniProtKB-KW"/>
</dbReference>
<dbReference type="InterPro" id="IPR004099">
    <property type="entry name" value="Pyr_nucl-diS_OxRdtase_dimer"/>
</dbReference>
<dbReference type="InterPro" id="IPR050260">
    <property type="entry name" value="FAD-bd_OxRdtase"/>
</dbReference>
<dbReference type="SUPFAM" id="SSF55424">
    <property type="entry name" value="FAD/NAD-linked reductases, dimerisation (C-terminal) domain"/>
    <property type="match status" value="1"/>
</dbReference>
<comment type="cofactor">
    <cofactor evidence="1">
        <name>FAD</name>
        <dbReference type="ChEBI" id="CHEBI:57692"/>
    </cofactor>
</comment>
<evidence type="ECO:0000256" key="3">
    <source>
        <dbReference type="ARBA" id="ARBA00022630"/>
    </source>
</evidence>
<evidence type="ECO:0000313" key="9">
    <source>
        <dbReference type="EMBL" id="SEC89089.1"/>
    </source>
</evidence>
<dbReference type="SUPFAM" id="SSF51905">
    <property type="entry name" value="FAD/NAD(P)-binding domain"/>
    <property type="match status" value="2"/>
</dbReference>
<dbReference type="Gene3D" id="3.50.50.60">
    <property type="entry name" value="FAD/NAD(P)-binding domain"/>
    <property type="match status" value="2"/>
</dbReference>
<sequence length="458" mass="50164">MTPRFLIIGGSDAGISAALRAQEINPEAEIEVLLEDDFPNYSICGLPFYLSGETPDWRSLAHRTEFAGISVRRGHRATRINRHSKTVEVEAEVKGHLSLPYDKLLIATGASPVAPRIDSWQLPGIFLLHTMKDSFAVHEYLDRAKPRRAVIVGAGYIGLEMADALTHRGIEVTVASRTKTVLATVDSEFGETVRQELEHHGIAVSTNVEVQRITQVSDHLHVSGSQGFEQDCELVLIAVGVKPNATLGIEAGLQTGEKGALLTNRKMESGAPDIYVAGDCAETWHRLLKRHTYLPLGTTAHKQGRTAGETALGLHREFAGSLGTQVVKIFNRVIARTGLRQDEAQREGFRPFTVESTLNDHKAYYPGATQLRARVTADLTTGRLLGAQLMGTWGAEVSKRIDIFAAALFHEMTVDEVSDLDLSYTPPLSSPWDPVQMASQAWSLQSQNQPTKESSCAR</sequence>
<gene>
    <name evidence="9" type="ORF">SAMN05443244_4056</name>
</gene>
<keyword evidence="3" id="KW-0285">Flavoprotein</keyword>
<dbReference type="Proteomes" id="UP000182409">
    <property type="component" value="Unassembled WGS sequence"/>
</dbReference>
<keyword evidence="4" id="KW-0274">FAD</keyword>
<name>A0A1H4W6S2_9BACT</name>
<keyword evidence="5" id="KW-0560">Oxidoreductase</keyword>
<evidence type="ECO:0000256" key="2">
    <source>
        <dbReference type="ARBA" id="ARBA00009130"/>
    </source>
</evidence>
<evidence type="ECO:0000256" key="5">
    <source>
        <dbReference type="ARBA" id="ARBA00023002"/>
    </source>
</evidence>
<protein>
    <submittedName>
        <fullName evidence="9">NADPH-dependent 2,4-dienoyl-CoA reductase, sulfur reductase</fullName>
    </submittedName>
</protein>
<dbReference type="PRINTS" id="PR00368">
    <property type="entry name" value="FADPNR"/>
</dbReference>
<dbReference type="RefSeq" id="WP_074656226.1">
    <property type="nucleotide sequence ID" value="NZ_FNSD01000002.1"/>
</dbReference>
<keyword evidence="6" id="KW-0676">Redox-active center</keyword>